<evidence type="ECO:0000259" key="8">
    <source>
        <dbReference type="Pfam" id="PF01490"/>
    </source>
</evidence>
<feature type="transmembrane region" description="Helical" evidence="7">
    <location>
        <begin position="88"/>
        <end position="109"/>
    </location>
</feature>
<dbReference type="InterPro" id="IPR013057">
    <property type="entry name" value="AA_transpt_TM"/>
</dbReference>
<feature type="transmembrane region" description="Helical" evidence="7">
    <location>
        <begin position="364"/>
        <end position="385"/>
    </location>
</feature>
<sequence>MASHQQQGGANAVTADPENVPSVSEEARAKKASSGGDSLSQAGDDSPQSLSQDNGSEINYRTLAWWQAGIIMIAETISLGILSLPAVIATVGLVPGIILMLVMGILATYSGLVMGEFRTAYPWVQSFGDAGEVMGNSIGCGRLFQEIFGGAQTIFQIFVMGSHLLTWTICLNNLSVSSTCSIVWAVVGLVVFWVFNLPRTLKGASYMSFISFFSIFTAVLVTMIDVGIEKPIGSTSLDVATKLPFTSAFLAVTNIAVAFSGHSCFFSIMSEFKKPEDWPKALAMLQICDTTIYLIAAVVIYIYTGPDVPSPALTAAGSGKIRRAIWGIAIPTIVIAGVIYGHVAAKYIFVRIFAGTKHISKRTWVGTAGWVGITIAVWVIALVIAESIPVFSSLLGLVCALFASWFSYGIPGILWLFLHKGNWFGSTKHIIMFVCNCTLVLVGTLLCVLGLWASGEAIHNESGSEAWSCKSNA</sequence>
<evidence type="ECO:0000313" key="9">
    <source>
        <dbReference type="EMBL" id="KAK8047313.1"/>
    </source>
</evidence>
<comment type="similarity">
    <text evidence="2">Belongs to the amino acid/polyamine transporter 2 family.</text>
</comment>
<dbReference type="Gene3D" id="1.20.1740.10">
    <property type="entry name" value="Amino acid/polyamine transporter I"/>
    <property type="match status" value="1"/>
</dbReference>
<keyword evidence="5 7" id="KW-0472">Membrane</keyword>
<keyword evidence="4 7" id="KW-1133">Transmembrane helix</keyword>
<keyword evidence="3 7" id="KW-0812">Transmembrane</keyword>
<evidence type="ECO:0000313" key="10">
    <source>
        <dbReference type="Proteomes" id="UP001446871"/>
    </source>
</evidence>
<feature type="transmembrane region" description="Helical" evidence="7">
    <location>
        <begin position="147"/>
        <end position="169"/>
    </location>
</feature>
<name>A0ABR1TNQ5_9PEZI</name>
<feature type="domain" description="Amino acid transporter transmembrane" evidence="8">
    <location>
        <begin position="62"/>
        <end position="453"/>
    </location>
</feature>
<feature type="transmembrane region" description="Helical" evidence="7">
    <location>
        <begin position="391"/>
        <end position="418"/>
    </location>
</feature>
<dbReference type="Proteomes" id="UP001446871">
    <property type="component" value="Unassembled WGS sequence"/>
</dbReference>
<keyword evidence="10" id="KW-1185">Reference proteome</keyword>
<gene>
    <name evidence="9" type="ORF">PG996_015377</name>
</gene>
<accession>A0ABR1TNQ5</accession>
<comment type="subcellular location">
    <subcellularLocation>
        <location evidence="1">Membrane</location>
        <topology evidence="1">Multi-pass membrane protein</topology>
    </subcellularLocation>
</comment>
<feature type="transmembrane region" description="Helical" evidence="7">
    <location>
        <begin position="281"/>
        <end position="304"/>
    </location>
</feature>
<feature type="region of interest" description="Disordered" evidence="6">
    <location>
        <begin position="1"/>
        <end position="53"/>
    </location>
</feature>
<dbReference type="PANTHER" id="PTHR22950">
    <property type="entry name" value="AMINO ACID TRANSPORTER"/>
    <property type="match status" value="1"/>
</dbReference>
<evidence type="ECO:0000256" key="1">
    <source>
        <dbReference type="ARBA" id="ARBA00004141"/>
    </source>
</evidence>
<evidence type="ECO:0000256" key="3">
    <source>
        <dbReference type="ARBA" id="ARBA00022692"/>
    </source>
</evidence>
<feature type="transmembrane region" description="Helical" evidence="7">
    <location>
        <begin position="430"/>
        <end position="453"/>
    </location>
</feature>
<feature type="transmembrane region" description="Helical" evidence="7">
    <location>
        <begin position="175"/>
        <end position="195"/>
    </location>
</feature>
<dbReference type="EMBL" id="JAQQWM010000009">
    <property type="protein sequence ID" value="KAK8047313.1"/>
    <property type="molecule type" value="Genomic_DNA"/>
</dbReference>
<protein>
    <recommendedName>
        <fullName evidence="8">Amino acid transporter transmembrane domain-containing protein</fullName>
    </recommendedName>
</protein>
<feature type="transmembrane region" description="Helical" evidence="7">
    <location>
        <begin position="324"/>
        <end position="343"/>
    </location>
</feature>
<dbReference type="Pfam" id="PF01490">
    <property type="entry name" value="Aa_trans"/>
    <property type="match status" value="1"/>
</dbReference>
<proteinExistence type="inferred from homology"/>
<evidence type="ECO:0000256" key="7">
    <source>
        <dbReference type="SAM" id="Phobius"/>
    </source>
</evidence>
<evidence type="ECO:0000256" key="4">
    <source>
        <dbReference type="ARBA" id="ARBA00022989"/>
    </source>
</evidence>
<evidence type="ECO:0000256" key="5">
    <source>
        <dbReference type="ARBA" id="ARBA00023136"/>
    </source>
</evidence>
<feature type="transmembrane region" description="Helical" evidence="7">
    <location>
        <begin position="207"/>
        <end position="228"/>
    </location>
</feature>
<organism evidence="9 10">
    <name type="scientific">Apiospora saccharicola</name>
    <dbReference type="NCBI Taxonomy" id="335842"/>
    <lineage>
        <taxon>Eukaryota</taxon>
        <taxon>Fungi</taxon>
        <taxon>Dikarya</taxon>
        <taxon>Ascomycota</taxon>
        <taxon>Pezizomycotina</taxon>
        <taxon>Sordariomycetes</taxon>
        <taxon>Xylariomycetidae</taxon>
        <taxon>Amphisphaeriales</taxon>
        <taxon>Apiosporaceae</taxon>
        <taxon>Apiospora</taxon>
    </lineage>
</organism>
<dbReference type="PANTHER" id="PTHR22950:SF479">
    <property type="entry name" value="AMINO ACID TRANSPORTER (EUROFUNG)-RELATED"/>
    <property type="match status" value="1"/>
</dbReference>
<feature type="compositionally biased region" description="Polar residues" evidence="6">
    <location>
        <begin position="35"/>
        <end position="53"/>
    </location>
</feature>
<evidence type="ECO:0000256" key="2">
    <source>
        <dbReference type="ARBA" id="ARBA00008066"/>
    </source>
</evidence>
<feature type="transmembrane region" description="Helical" evidence="7">
    <location>
        <begin position="63"/>
        <end position="82"/>
    </location>
</feature>
<evidence type="ECO:0000256" key="6">
    <source>
        <dbReference type="SAM" id="MobiDB-lite"/>
    </source>
</evidence>
<feature type="transmembrane region" description="Helical" evidence="7">
    <location>
        <begin position="248"/>
        <end position="269"/>
    </location>
</feature>
<reference evidence="9 10" key="1">
    <citation type="submission" date="2023-01" db="EMBL/GenBank/DDBJ databases">
        <title>Analysis of 21 Apiospora genomes using comparative genomics revels a genus with tremendous synthesis potential of carbohydrate active enzymes and secondary metabolites.</title>
        <authorList>
            <person name="Sorensen T."/>
        </authorList>
    </citation>
    <scope>NUCLEOTIDE SEQUENCE [LARGE SCALE GENOMIC DNA]</scope>
    <source>
        <strain evidence="9 10">CBS 83171</strain>
    </source>
</reference>
<comment type="caution">
    <text evidence="9">The sequence shown here is derived from an EMBL/GenBank/DDBJ whole genome shotgun (WGS) entry which is preliminary data.</text>
</comment>